<organism evidence="13 14">
    <name type="scientific">Apophysomyces ossiformis</name>
    <dbReference type="NCBI Taxonomy" id="679940"/>
    <lineage>
        <taxon>Eukaryota</taxon>
        <taxon>Fungi</taxon>
        <taxon>Fungi incertae sedis</taxon>
        <taxon>Mucoromycota</taxon>
        <taxon>Mucoromycotina</taxon>
        <taxon>Mucoromycetes</taxon>
        <taxon>Mucorales</taxon>
        <taxon>Mucorineae</taxon>
        <taxon>Mucoraceae</taxon>
        <taxon>Apophysomyces</taxon>
    </lineage>
</organism>
<name>A0A8H7BNJ8_9FUNG</name>
<dbReference type="InterPro" id="IPR022816">
    <property type="entry name" value="Condensin_barren_su2"/>
</dbReference>
<sequence>MPVRPTLTPEQMYSNFEEWIKMCTDNKINATNTWNFALIDYFHEMTFLRDGDSINFQKASCTLDGCVKIYTSRVDSVASETGKLLSGLADGARESNSADSTEGDEVQREDSSERRSRRRGQRFETTLLKDFSSLSLKKFDLDFAVDPLFKKTSADFDEGGARGLLLNHLGIDQHCKIIFDASDANTDHIVDKAQERPATDNDNKHTRKQEDTSEKSNEDRPEKDTSLESDKETAMDIVIENGDEKIDGSEDENANDNGDENEDKNGEETVMVDQVGSKENRNNEEEVQEDIIEISRLKAKLPEIQLFSELRICPSLQDFDFFSDKSQNLPNLEDRDPPQDDVDIDAEKHDIVNANTVDDDAGDFFDYDDAEGPLLGGLDDDAFNDDGHGSDHGDTNVAEDVDPAGFEEGDFMMAFKDGNEKDLFSYFDSTLTKNWAGPEHWKLRRPVSKLKETENQENTEDGEKPKKKSKQTFEIEFINSEDVDEDGMFAATKLSKITMPIPKESTNKYSKHLLPDDMHFSSKQLLRFFLKPTFTIKSSKKSHDSEAAGKATVPVPDTTDYDFYDEPVDVQYWADQVPENTQEDPNVADTTANVTKADQTTFTAFDDTFYQDTYYDDGETSILYGDTLITNHRLKKVKPLYVNYARTAKRVDVKKLKDNLWKALTVPKQDTTSDTPIEVEPSDFVQGERRFTDLVQDIKKMYNAKAVKDISVPFCFICLLHLANEKNLTISSVQANGDDFVLGEGDWMQNEDFLNEITIVQNV</sequence>
<dbReference type="GO" id="GO:0051301">
    <property type="term" value="P:cell division"/>
    <property type="evidence" value="ECO:0007669"/>
    <property type="project" value="UniProtKB-KW"/>
</dbReference>
<evidence type="ECO:0000313" key="13">
    <source>
        <dbReference type="EMBL" id="KAF7722954.1"/>
    </source>
</evidence>
<comment type="caution">
    <text evidence="13">The sequence shown here is derived from an EMBL/GenBank/DDBJ whole genome shotgun (WGS) entry which is preliminary data.</text>
</comment>
<dbReference type="PIRSF" id="PIRSF017126">
    <property type="entry name" value="Condensin_H"/>
    <property type="match status" value="1"/>
</dbReference>
<dbReference type="PANTHER" id="PTHR13108:SF9">
    <property type="entry name" value="CONDENSIN COMPLEX SUBUNIT 2"/>
    <property type="match status" value="1"/>
</dbReference>
<evidence type="ECO:0000256" key="9">
    <source>
        <dbReference type="ARBA" id="ARBA00023067"/>
    </source>
</evidence>
<evidence type="ECO:0000256" key="5">
    <source>
        <dbReference type="ARBA" id="ARBA00022454"/>
    </source>
</evidence>
<evidence type="ECO:0000256" key="12">
    <source>
        <dbReference type="SAM" id="MobiDB-lite"/>
    </source>
</evidence>
<evidence type="ECO:0000256" key="11">
    <source>
        <dbReference type="PIRNR" id="PIRNR017126"/>
    </source>
</evidence>
<feature type="compositionally biased region" description="Basic and acidic residues" evidence="12">
    <location>
        <begin position="193"/>
        <end position="234"/>
    </location>
</feature>
<evidence type="ECO:0000256" key="8">
    <source>
        <dbReference type="ARBA" id="ARBA00022776"/>
    </source>
</evidence>
<evidence type="ECO:0000313" key="14">
    <source>
        <dbReference type="Proteomes" id="UP000605846"/>
    </source>
</evidence>
<feature type="compositionally biased region" description="Basic and acidic residues" evidence="12">
    <location>
        <begin position="105"/>
        <end position="114"/>
    </location>
</feature>
<keyword evidence="10 11" id="KW-0131">Cell cycle</keyword>
<keyword evidence="8 11" id="KW-0498">Mitosis</keyword>
<evidence type="ECO:0000256" key="1">
    <source>
        <dbReference type="ARBA" id="ARBA00004286"/>
    </source>
</evidence>
<feature type="region of interest" description="Disordered" evidence="12">
    <location>
        <begin position="323"/>
        <end position="343"/>
    </location>
</feature>
<evidence type="ECO:0000256" key="3">
    <source>
        <dbReference type="ARBA" id="ARBA00009471"/>
    </source>
</evidence>
<gene>
    <name evidence="13" type="ORF">EC973_002465</name>
</gene>
<dbReference type="GO" id="GO:0007076">
    <property type="term" value="P:mitotic chromosome condensation"/>
    <property type="evidence" value="ECO:0007669"/>
    <property type="project" value="InterPro"/>
</dbReference>
<evidence type="ECO:0000256" key="10">
    <source>
        <dbReference type="ARBA" id="ARBA00023306"/>
    </source>
</evidence>
<comment type="similarity">
    <text evidence="3 11">Belongs to the CND2 (condensin subunit 2) family.</text>
</comment>
<feature type="region of interest" description="Disordered" evidence="12">
    <location>
        <begin position="446"/>
        <end position="471"/>
    </location>
</feature>
<dbReference type="GO" id="GO:0000796">
    <property type="term" value="C:condensin complex"/>
    <property type="evidence" value="ECO:0007669"/>
    <property type="project" value="InterPro"/>
</dbReference>
<evidence type="ECO:0000256" key="2">
    <source>
        <dbReference type="ARBA" id="ARBA00004496"/>
    </source>
</evidence>
<feature type="compositionally biased region" description="Acidic residues" evidence="12">
    <location>
        <begin position="249"/>
        <end position="262"/>
    </location>
</feature>
<dbReference type="EMBL" id="JABAYA010000169">
    <property type="protein sequence ID" value="KAF7722954.1"/>
    <property type="molecule type" value="Genomic_DNA"/>
</dbReference>
<proteinExistence type="inferred from homology"/>
<comment type="function">
    <text evidence="11">Regulatory subunit of the condensin complex, a complex required for conversion of interphase chromatin into mitotic-like condense chromosomes.</text>
</comment>
<reference evidence="13" key="1">
    <citation type="submission" date="2020-01" db="EMBL/GenBank/DDBJ databases">
        <title>Genome Sequencing of Three Apophysomyces-Like Fungal Strains Confirms a Novel Fungal Genus in the Mucoromycota with divergent Burkholderia-like Endosymbiotic Bacteria.</title>
        <authorList>
            <person name="Stajich J.E."/>
            <person name="Macias A.M."/>
            <person name="Carter-House D."/>
            <person name="Lovett B."/>
            <person name="Kasson L.R."/>
            <person name="Berry K."/>
            <person name="Grigoriev I."/>
            <person name="Chang Y."/>
            <person name="Spatafora J."/>
            <person name="Kasson M.T."/>
        </authorList>
    </citation>
    <scope>NUCLEOTIDE SEQUENCE</scope>
    <source>
        <strain evidence="13">NRRL A-21654</strain>
    </source>
</reference>
<keyword evidence="9 11" id="KW-0226">DNA condensation</keyword>
<evidence type="ECO:0000256" key="7">
    <source>
        <dbReference type="ARBA" id="ARBA00022618"/>
    </source>
</evidence>
<keyword evidence="6" id="KW-0963">Cytoplasm</keyword>
<protein>
    <recommendedName>
        <fullName evidence="4 11">Condensin complex subunit 2</fullName>
    </recommendedName>
</protein>
<dbReference type="Proteomes" id="UP000605846">
    <property type="component" value="Unassembled WGS sequence"/>
</dbReference>
<evidence type="ECO:0000256" key="4">
    <source>
        <dbReference type="ARBA" id="ARBA00016065"/>
    </source>
</evidence>
<keyword evidence="5" id="KW-0158">Chromosome</keyword>
<dbReference type="PANTHER" id="PTHR13108">
    <property type="entry name" value="CONDENSIN COMPLEX SUBUNIT 2"/>
    <property type="match status" value="1"/>
</dbReference>
<dbReference type="AlphaFoldDB" id="A0A8H7BNJ8"/>
<evidence type="ECO:0000256" key="6">
    <source>
        <dbReference type="ARBA" id="ARBA00022490"/>
    </source>
</evidence>
<feature type="region of interest" description="Disordered" evidence="12">
    <location>
        <begin position="193"/>
        <end position="288"/>
    </location>
</feature>
<feature type="region of interest" description="Disordered" evidence="12">
    <location>
        <begin position="89"/>
        <end position="119"/>
    </location>
</feature>
<keyword evidence="14" id="KW-1185">Reference proteome</keyword>
<dbReference type="GO" id="GO:0003682">
    <property type="term" value="F:chromatin binding"/>
    <property type="evidence" value="ECO:0007669"/>
    <property type="project" value="TreeGrafter"/>
</dbReference>
<comment type="subcellular location">
    <subcellularLocation>
        <location evidence="1">Chromosome</location>
    </subcellularLocation>
    <subcellularLocation>
        <location evidence="2">Cytoplasm</location>
    </subcellularLocation>
</comment>
<dbReference type="OrthoDB" id="362021at2759"/>
<dbReference type="Pfam" id="PF05786">
    <property type="entry name" value="Cnd2"/>
    <property type="match status" value="1"/>
</dbReference>
<accession>A0A8H7BNJ8</accession>
<keyword evidence="7 11" id="KW-0132">Cell division</keyword>
<dbReference type="GO" id="GO:0005737">
    <property type="term" value="C:cytoplasm"/>
    <property type="evidence" value="ECO:0007669"/>
    <property type="project" value="UniProtKB-SubCell"/>
</dbReference>
<feature type="region of interest" description="Disordered" evidence="12">
    <location>
        <begin position="540"/>
        <end position="560"/>
    </location>
</feature>